<evidence type="ECO:0000256" key="4">
    <source>
        <dbReference type="ARBA" id="ARBA00022618"/>
    </source>
</evidence>
<reference evidence="14 15" key="1">
    <citation type="journal article" date="2016" name="Nat. Commun.">
        <title>Thousands of microbial genomes shed light on interconnected biogeochemical processes in an aquifer system.</title>
        <authorList>
            <person name="Anantharaman K."/>
            <person name="Brown C.T."/>
            <person name="Hug L.A."/>
            <person name="Sharon I."/>
            <person name="Castelle C.J."/>
            <person name="Probst A.J."/>
            <person name="Thomas B.C."/>
            <person name="Singh A."/>
            <person name="Wilkins M.J."/>
            <person name="Karaoz U."/>
            <person name="Brodie E.L."/>
            <person name="Williams K.H."/>
            <person name="Hubbard S.S."/>
            <person name="Banfield J.F."/>
        </authorList>
    </citation>
    <scope>NUCLEOTIDE SEQUENCE [LARGE SCALE GENOMIC DNA]</scope>
</reference>
<dbReference type="GO" id="GO:0008760">
    <property type="term" value="F:UDP-N-acetylglucosamine 1-carboxyvinyltransferase activity"/>
    <property type="evidence" value="ECO:0007669"/>
    <property type="project" value="UniProtKB-UniRule"/>
</dbReference>
<dbReference type="SUPFAM" id="SSF55205">
    <property type="entry name" value="EPT/RTPC-like"/>
    <property type="match status" value="1"/>
</dbReference>
<evidence type="ECO:0000313" key="15">
    <source>
        <dbReference type="Proteomes" id="UP000178659"/>
    </source>
</evidence>
<accession>A0A1G1VDH6</accession>
<evidence type="ECO:0000256" key="5">
    <source>
        <dbReference type="ARBA" id="ARBA00022679"/>
    </source>
</evidence>
<evidence type="ECO:0000256" key="7">
    <source>
        <dbReference type="ARBA" id="ARBA00022984"/>
    </source>
</evidence>
<dbReference type="Proteomes" id="UP000178659">
    <property type="component" value="Unassembled WGS sequence"/>
</dbReference>
<dbReference type="UniPathway" id="UPA00219"/>
<keyword evidence="4 12" id="KW-0132">Cell division</keyword>
<evidence type="ECO:0000256" key="11">
    <source>
        <dbReference type="ARBA" id="ARBA00047527"/>
    </source>
</evidence>
<dbReference type="InterPro" id="IPR005750">
    <property type="entry name" value="UDP_GlcNAc_COvinyl_MurA"/>
</dbReference>
<dbReference type="Pfam" id="PF00275">
    <property type="entry name" value="EPSP_synthase"/>
    <property type="match status" value="1"/>
</dbReference>
<dbReference type="EMBL" id="MHCC01000013">
    <property type="protein sequence ID" value="OGY13573.1"/>
    <property type="molecule type" value="Genomic_DNA"/>
</dbReference>
<dbReference type="GO" id="GO:0009252">
    <property type="term" value="P:peptidoglycan biosynthetic process"/>
    <property type="evidence" value="ECO:0007669"/>
    <property type="project" value="UniProtKB-UniRule"/>
</dbReference>
<dbReference type="NCBIfam" id="TIGR01072">
    <property type="entry name" value="murA"/>
    <property type="match status" value="1"/>
</dbReference>
<dbReference type="EC" id="2.5.1.7" evidence="12"/>
<feature type="domain" description="Enolpyruvate transferase" evidence="13">
    <location>
        <begin position="7"/>
        <end position="409"/>
    </location>
</feature>
<evidence type="ECO:0000256" key="2">
    <source>
        <dbReference type="ARBA" id="ARBA00004752"/>
    </source>
</evidence>
<comment type="catalytic activity">
    <reaction evidence="11 12">
        <text>phosphoenolpyruvate + UDP-N-acetyl-alpha-D-glucosamine = UDP-N-acetyl-3-O-(1-carboxyvinyl)-alpha-D-glucosamine + phosphate</text>
        <dbReference type="Rhea" id="RHEA:18681"/>
        <dbReference type="ChEBI" id="CHEBI:43474"/>
        <dbReference type="ChEBI" id="CHEBI:57705"/>
        <dbReference type="ChEBI" id="CHEBI:58702"/>
        <dbReference type="ChEBI" id="CHEBI:68483"/>
        <dbReference type="EC" id="2.5.1.7"/>
    </reaction>
</comment>
<feature type="binding site" evidence="12">
    <location>
        <position position="307"/>
    </location>
    <ligand>
        <name>UDP-N-acetyl-alpha-D-glucosamine</name>
        <dbReference type="ChEBI" id="CHEBI:57705"/>
    </ligand>
</feature>
<gene>
    <name evidence="12" type="primary">murA</name>
    <name evidence="14" type="ORF">A3A77_04260</name>
</gene>
<dbReference type="GO" id="GO:0008360">
    <property type="term" value="P:regulation of cell shape"/>
    <property type="evidence" value="ECO:0007669"/>
    <property type="project" value="UniProtKB-KW"/>
</dbReference>
<proteinExistence type="inferred from homology"/>
<feature type="binding site" evidence="12">
    <location>
        <begin position="22"/>
        <end position="23"/>
    </location>
    <ligand>
        <name>phosphoenolpyruvate</name>
        <dbReference type="ChEBI" id="CHEBI:58702"/>
    </ligand>
</feature>
<dbReference type="AlphaFoldDB" id="A0A1G1VDH6"/>
<evidence type="ECO:0000259" key="13">
    <source>
        <dbReference type="Pfam" id="PF00275"/>
    </source>
</evidence>
<keyword evidence="3 12" id="KW-0963">Cytoplasm</keyword>
<dbReference type="PANTHER" id="PTHR43783:SF1">
    <property type="entry name" value="UDP-N-ACETYLGLUCOSAMINE 1-CARBOXYVINYLTRANSFERASE"/>
    <property type="match status" value="1"/>
</dbReference>
<keyword evidence="7 12" id="KW-0573">Peptidoglycan synthesis</keyword>
<keyword evidence="9 12" id="KW-0961">Cell wall biogenesis/degradation</keyword>
<feature type="binding site" evidence="12">
    <location>
        <position position="329"/>
    </location>
    <ligand>
        <name>UDP-N-acetyl-alpha-D-glucosamine</name>
        <dbReference type="ChEBI" id="CHEBI:57705"/>
    </ligand>
</feature>
<dbReference type="GO" id="GO:0019277">
    <property type="term" value="P:UDP-N-acetylgalactosamine biosynthetic process"/>
    <property type="evidence" value="ECO:0007669"/>
    <property type="project" value="InterPro"/>
</dbReference>
<evidence type="ECO:0000256" key="9">
    <source>
        <dbReference type="ARBA" id="ARBA00023316"/>
    </source>
</evidence>
<feature type="active site" description="Proton donor" evidence="12">
    <location>
        <position position="117"/>
    </location>
</feature>
<organism evidence="14 15">
    <name type="scientific">Candidatus Blackburnbacteria bacterium RIFCSPLOWO2_01_FULL_40_20</name>
    <dbReference type="NCBI Taxonomy" id="1797519"/>
    <lineage>
        <taxon>Bacteria</taxon>
        <taxon>Candidatus Blackburniibacteriota</taxon>
    </lineage>
</organism>
<evidence type="ECO:0000256" key="3">
    <source>
        <dbReference type="ARBA" id="ARBA00022490"/>
    </source>
</evidence>
<feature type="binding site" evidence="12">
    <location>
        <position position="93"/>
    </location>
    <ligand>
        <name>UDP-N-acetyl-alpha-D-glucosamine</name>
        <dbReference type="ChEBI" id="CHEBI:57705"/>
    </ligand>
</feature>
<protein>
    <recommendedName>
        <fullName evidence="12">UDP-N-acetylglucosamine 1-carboxyvinyltransferase</fullName>
        <ecNumber evidence="12">2.5.1.7</ecNumber>
    </recommendedName>
    <alternativeName>
        <fullName evidence="12">Enoylpyruvate transferase</fullName>
    </alternativeName>
    <alternativeName>
        <fullName evidence="12">UDP-N-acetylglucosamine enolpyruvyl transferase</fullName>
        <shortName evidence="12">EPT</shortName>
    </alternativeName>
</protein>
<sequence length="420" mass="45734">MAKFIIQGGVKLSGEVKVAGNKNSALKLMVASLLGDSPTTLFNVPQIRDVETMAQLIEGLGAKVTFEGEGVVKIDPTNLNSWQLDWELMGKIRASVVLAAPLVMRFGKVSLPKPGGDSVGERLIDTHISMLTAYGAKCNRDYKGYEITAEKLKPADIFLEEASVTATEMALMVASCIPGETVIEGAAAEPHIVDLAEMLIKMGAKINGAGTNTVRVLGVIKLRGVEHKVRPDHIEVGTFAVAAAITGGDVYIKDSIPEDLKIILAYLGKMGVEYEFSAKDELRIRPSELIAKQRVFKTRPWPGFPTDLISQFIVLSTQTRGIVLCHDWMYEWRIFFVDHLIKMGANIIIADPHRVIVVGPSQLHGQLIPSPDIRAGGALVLAALSGRGESVVEHAEIVDRGYEKFEERLSFLGANIKRVE</sequence>
<dbReference type="InterPro" id="IPR001986">
    <property type="entry name" value="Enolpyruvate_Tfrase_dom"/>
</dbReference>
<dbReference type="InterPro" id="IPR050068">
    <property type="entry name" value="MurA_subfamily"/>
</dbReference>
<comment type="similarity">
    <text evidence="10 12">Belongs to the EPSP synthase family. MurA subfamily.</text>
</comment>
<name>A0A1G1VDH6_9BACT</name>
<keyword evidence="5 12" id="KW-0808">Transferase</keyword>
<evidence type="ECO:0000256" key="8">
    <source>
        <dbReference type="ARBA" id="ARBA00023306"/>
    </source>
</evidence>
<keyword evidence="8 12" id="KW-0131">Cell cycle</keyword>
<dbReference type="HAMAP" id="MF_00111">
    <property type="entry name" value="MurA"/>
    <property type="match status" value="1"/>
</dbReference>
<dbReference type="NCBIfam" id="NF006873">
    <property type="entry name" value="PRK09369.1"/>
    <property type="match status" value="1"/>
</dbReference>
<comment type="caution">
    <text evidence="14">The sequence shown here is derived from an EMBL/GenBank/DDBJ whole genome shotgun (WGS) entry which is preliminary data.</text>
</comment>
<dbReference type="CDD" id="cd01555">
    <property type="entry name" value="UdpNAET"/>
    <property type="match status" value="1"/>
</dbReference>
<dbReference type="GO" id="GO:0051301">
    <property type="term" value="P:cell division"/>
    <property type="evidence" value="ECO:0007669"/>
    <property type="project" value="UniProtKB-KW"/>
</dbReference>
<dbReference type="GO" id="GO:0071555">
    <property type="term" value="P:cell wall organization"/>
    <property type="evidence" value="ECO:0007669"/>
    <property type="project" value="UniProtKB-KW"/>
</dbReference>
<evidence type="ECO:0000313" key="14">
    <source>
        <dbReference type="EMBL" id="OGY13573.1"/>
    </source>
</evidence>
<dbReference type="InterPro" id="IPR036968">
    <property type="entry name" value="Enolpyruvate_Tfrase_sf"/>
</dbReference>
<evidence type="ECO:0000256" key="1">
    <source>
        <dbReference type="ARBA" id="ARBA00004496"/>
    </source>
</evidence>
<comment type="pathway">
    <text evidence="2 12">Cell wall biogenesis; peptidoglycan biosynthesis.</text>
</comment>
<evidence type="ECO:0000256" key="12">
    <source>
        <dbReference type="HAMAP-Rule" id="MF_00111"/>
    </source>
</evidence>
<comment type="subcellular location">
    <subcellularLocation>
        <location evidence="1 12">Cytoplasm</location>
    </subcellularLocation>
</comment>
<comment type="function">
    <text evidence="12">Cell wall formation. Adds enolpyruvyl to UDP-N-acetylglucosamine.</text>
</comment>
<dbReference type="GO" id="GO:0005737">
    <property type="term" value="C:cytoplasm"/>
    <property type="evidence" value="ECO:0007669"/>
    <property type="project" value="UniProtKB-SubCell"/>
</dbReference>
<dbReference type="Gene3D" id="3.65.10.10">
    <property type="entry name" value="Enolpyruvate transferase domain"/>
    <property type="match status" value="2"/>
</dbReference>
<evidence type="ECO:0000256" key="10">
    <source>
        <dbReference type="ARBA" id="ARBA00038367"/>
    </source>
</evidence>
<evidence type="ECO:0000256" key="6">
    <source>
        <dbReference type="ARBA" id="ARBA00022960"/>
    </source>
</evidence>
<keyword evidence="6 12" id="KW-0133">Cell shape</keyword>
<dbReference type="InterPro" id="IPR013792">
    <property type="entry name" value="RNA3'P_cycl/enolpyr_Trfase_a/b"/>
</dbReference>
<comment type="caution">
    <text evidence="12">Lacks conserved residue(s) required for the propagation of feature annotation.</text>
</comment>
<dbReference type="PANTHER" id="PTHR43783">
    <property type="entry name" value="UDP-N-ACETYLGLUCOSAMINE 1-CARBOXYVINYLTRANSFERASE"/>
    <property type="match status" value="1"/>
</dbReference>